<dbReference type="InterPro" id="IPR029016">
    <property type="entry name" value="GAF-like_dom_sf"/>
</dbReference>
<evidence type="ECO:0000313" key="3">
    <source>
        <dbReference type="Proteomes" id="UP000484164"/>
    </source>
</evidence>
<organism evidence="2 3">
    <name type="scientific">Phaeocystidibacter marisrubri</name>
    <dbReference type="NCBI Taxonomy" id="1577780"/>
    <lineage>
        <taxon>Bacteria</taxon>
        <taxon>Pseudomonadati</taxon>
        <taxon>Bacteroidota</taxon>
        <taxon>Flavobacteriia</taxon>
        <taxon>Flavobacteriales</taxon>
        <taxon>Phaeocystidibacteraceae</taxon>
        <taxon>Phaeocystidibacter</taxon>
    </lineage>
</organism>
<dbReference type="AlphaFoldDB" id="A0A6L3ZDP8"/>
<dbReference type="OrthoDB" id="9796252at2"/>
<feature type="domain" description="GAF" evidence="1">
    <location>
        <begin position="37"/>
        <end position="148"/>
    </location>
</feature>
<comment type="caution">
    <text evidence="2">The sequence shown here is derived from an EMBL/GenBank/DDBJ whole genome shotgun (WGS) entry which is preliminary data.</text>
</comment>
<dbReference type="SUPFAM" id="SSF55781">
    <property type="entry name" value="GAF domain-like"/>
    <property type="match status" value="1"/>
</dbReference>
<evidence type="ECO:0000313" key="2">
    <source>
        <dbReference type="EMBL" id="KAB2815800.1"/>
    </source>
</evidence>
<dbReference type="Gene3D" id="3.30.450.40">
    <property type="match status" value="1"/>
</dbReference>
<protein>
    <submittedName>
        <fullName evidence="2">GAF domain-containing protein</fullName>
    </submittedName>
</protein>
<dbReference type="EMBL" id="WBVQ01000002">
    <property type="protein sequence ID" value="KAB2815800.1"/>
    <property type="molecule type" value="Genomic_DNA"/>
</dbReference>
<accession>A0A6L3ZDP8</accession>
<proteinExistence type="predicted"/>
<dbReference type="InterPro" id="IPR003018">
    <property type="entry name" value="GAF"/>
</dbReference>
<dbReference type="Pfam" id="PF01590">
    <property type="entry name" value="GAF"/>
    <property type="match status" value="1"/>
</dbReference>
<dbReference type="Proteomes" id="UP000484164">
    <property type="component" value="Unassembled WGS sequence"/>
</dbReference>
<reference evidence="2 3" key="1">
    <citation type="submission" date="2019-10" db="EMBL/GenBank/DDBJ databases">
        <title>Genome sequence of Phaeocystidibacter marisrubri JCM30614 (type strain).</title>
        <authorList>
            <person name="Bowman J.P."/>
        </authorList>
    </citation>
    <scope>NUCLEOTIDE SEQUENCE [LARGE SCALE GENOMIC DNA]</scope>
    <source>
        <strain evidence="2 3">JCM 30614</strain>
    </source>
</reference>
<name>A0A6L3ZDP8_9FLAO</name>
<gene>
    <name evidence="2" type="ORF">F8C82_08865</name>
</gene>
<dbReference type="RefSeq" id="WP_151693229.1">
    <property type="nucleotide sequence ID" value="NZ_BMGX01000001.1"/>
</dbReference>
<keyword evidence="3" id="KW-1185">Reference proteome</keyword>
<evidence type="ECO:0000259" key="1">
    <source>
        <dbReference type="Pfam" id="PF01590"/>
    </source>
</evidence>
<sequence>MNYTDILNHVREIIQTEGQSGLKNVCETLKSSVRYYNWVGIYYMNDVTQILEIGPYAGAETEHTRIPYGKGICGQVAVSGETFTVQDVSEQDNYIACSIETKSEIVVPIHKGQKLVAQLDIDSHYASPFTSEDEDFLNAVCAEIAMVL</sequence>